<comment type="caution">
    <text evidence="1">The sequence shown here is derived from an EMBL/GenBank/DDBJ whole genome shotgun (WGS) entry which is preliminary data.</text>
</comment>
<reference evidence="1" key="1">
    <citation type="submission" date="2020-10" db="EMBL/GenBank/DDBJ databases">
        <title>The Whole-Genome Sequence of Metschnikowia persimmonesis, a Novel Endophytic Yeast Species Isolated from Medicinal Plant Diospyros kaki Thumb.</title>
        <authorList>
            <person name="Rahmat E."/>
            <person name="Kang Y."/>
        </authorList>
    </citation>
    <scope>NUCLEOTIDE SEQUENCE</scope>
    <source>
        <strain evidence="1">KIOM G15050</strain>
    </source>
</reference>
<dbReference type="Proteomes" id="UP000649328">
    <property type="component" value="Unassembled WGS sequence"/>
</dbReference>
<dbReference type="AlphaFoldDB" id="A0A8H7GS65"/>
<accession>A0A8H7GS65</accession>
<organism evidence="1 2">
    <name type="scientific">Metschnikowia pulcherrima</name>
    <dbReference type="NCBI Taxonomy" id="27326"/>
    <lineage>
        <taxon>Eukaryota</taxon>
        <taxon>Fungi</taxon>
        <taxon>Dikarya</taxon>
        <taxon>Ascomycota</taxon>
        <taxon>Saccharomycotina</taxon>
        <taxon>Pichiomycetes</taxon>
        <taxon>Metschnikowiaceae</taxon>
        <taxon>Metschnikowia</taxon>
    </lineage>
</organism>
<evidence type="ECO:0000313" key="2">
    <source>
        <dbReference type="Proteomes" id="UP000649328"/>
    </source>
</evidence>
<protein>
    <submittedName>
        <fullName evidence="1">Uncharacterized protein</fullName>
    </submittedName>
</protein>
<gene>
    <name evidence="1" type="ORF">HF325_001995</name>
</gene>
<proteinExistence type="predicted"/>
<dbReference type="EMBL" id="JACBPP010000003">
    <property type="protein sequence ID" value="KAF8002750.1"/>
    <property type="molecule type" value="Genomic_DNA"/>
</dbReference>
<name>A0A8H7GS65_9ASCO</name>
<sequence length="65" mass="7370">MAERVAYAAYRLTRFDVHLTVETVKLSGPLEIPHWYQIGLPDWIRALIRLGFSFATGGASHIIEN</sequence>
<keyword evidence="2" id="KW-1185">Reference proteome</keyword>
<evidence type="ECO:0000313" key="1">
    <source>
        <dbReference type="EMBL" id="KAF8002750.1"/>
    </source>
</evidence>